<dbReference type="EMBL" id="CP071795">
    <property type="protein sequence ID" value="QTD38145.1"/>
    <property type="molecule type" value="Genomic_DNA"/>
</dbReference>
<protein>
    <submittedName>
        <fullName evidence="1">Uncharacterized protein</fullName>
    </submittedName>
</protein>
<gene>
    <name evidence="1" type="ORF">JL193_02230</name>
</gene>
<keyword evidence="2" id="KW-1185">Reference proteome</keyword>
<reference evidence="1 2" key="1">
    <citation type="submission" date="2021-03" db="EMBL/GenBank/DDBJ databases">
        <title>Complete genome of Polaribacter_sp.G4M1.</title>
        <authorList>
            <person name="Jeong S.W."/>
            <person name="Bae J.W."/>
        </authorList>
    </citation>
    <scope>NUCLEOTIDE SEQUENCE [LARGE SCALE GENOMIC DNA]</scope>
    <source>
        <strain evidence="1 2">G4M1</strain>
    </source>
</reference>
<evidence type="ECO:0000313" key="1">
    <source>
        <dbReference type="EMBL" id="QTD38145.1"/>
    </source>
</evidence>
<proteinExistence type="predicted"/>
<dbReference type="RefSeq" id="WP_207972284.1">
    <property type="nucleotide sequence ID" value="NZ_CP071795.1"/>
</dbReference>
<organism evidence="1 2">
    <name type="scientific">Polaribacter batillariae</name>
    <dbReference type="NCBI Taxonomy" id="2808900"/>
    <lineage>
        <taxon>Bacteria</taxon>
        <taxon>Pseudomonadati</taxon>
        <taxon>Bacteroidota</taxon>
        <taxon>Flavobacteriia</taxon>
        <taxon>Flavobacteriales</taxon>
        <taxon>Flavobacteriaceae</taxon>
    </lineage>
</organism>
<evidence type="ECO:0000313" key="2">
    <source>
        <dbReference type="Proteomes" id="UP000663935"/>
    </source>
</evidence>
<dbReference type="Proteomes" id="UP000663935">
    <property type="component" value="Chromosome"/>
</dbReference>
<sequence>MFKKLVSIFFIFLLLLPATIEILHDLEEHEHIVCTSVGEQHIHKKDLSCDEFHKQLTVFSSEIASNYDVIPPHYYKTTFIDKPQITSEVYHPKNWSRGPPILLFK</sequence>
<name>A0ABX7SXZ2_9FLAO</name>
<accession>A0ABX7SXZ2</accession>